<keyword evidence="4" id="KW-1185">Reference proteome</keyword>
<dbReference type="SUPFAM" id="SSF51735">
    <property type="entry name" value="NAD(P)-binding Rossmann-fold domains"/>
    <property type="match status" value="1"/>
</dbReference>
<dbReference type="Gene3D" id="3.40.50.720">
    <property type="entry name" value="NAD(P)-binding Rossmann-like Domain"/>
    <property type="match status" value="1"/>
</dbReference>
<evidence type="ECO:0000313" key="3">
    <source>
        <dbReference type="EMBL" id="KAJ9149880.1"/>
    </source>
</evidence>
<dbReference type="PANTHER" id="PTHR43377:SF1">
    <property type="entry name" value="BILIVERDIN REDUCTASE A"/>
    <property type="match status" value="1"/>
</dbReference>
<evidence type="ECO:0000313" key="4">
    <source>
        <dbReference type="Proteomes" id="UP001174694"/>
    </source>
</evidence>
<name>A0AA38RSS3_9PEZI</name>
<accession>A0AA38RSS3</accession>
<dbReference type="Gene3D" id="3.30.360.10">
    <property type="entry name" value="Dihydrodipicolinate Reductase, domain 2"/>
    <property type="match status" value="1"/>
</dbReference>
<dbReference type="InterPro" id="IPR051450">
    <property type="entry name" value="Gfo/Idh/MocA_Oxidoreductases"/>
</dbReference>
<dbReference type="Proteomes" id="UP001174694">
    <property type="component" value="Unassembled WGS sequence"/>
</dbReference>
<comment type="caution">
    <text evidence="3">The sequence shown here is derived from an EMBL/GenBank/DDBJ whole genome shotgun (WGS) entry which is preliminary data.</text>
</comment>
<dbReference type="GO" id="GO:0000166">
    <property type="term" value="F:nucleotide binding"/>
    <property type="evidence" value="ECO:0007669"/>
    <property type="project" value="InterPro"/>
</dbReference>
<dbReference type="Pfam" id="PF02894">
    <property type="entry name" value="GFO_IDH_MocA_C"/>
    <property type="match status" value="1"/>
</dbReference>
<dbReference type="SUPFAM" id="SSF55347">
    <property type="entry name" value="Glyceraldehyde-3-phosphate dehydrogenase-like, C-terminal domain"/>
    <property type="match status" value="1"/>
</dbReference>
<dbReference type="PANTHER" id="PTHR43377">
    <property type="entry name" value="BILIVERDIN REDUCTASE A"/>
    <property type="match status" value="1"/>
</dbReference>
<dbReference type="InterPro" id="IPR000683">
    <property type="entry name" value="Gfo/Idh/MocA-like_OxRdtase_N"/>
</dbReference>
<gene>
    <name evidence="3" type="ORF">NKR23_g4157</name>
</gene>
<protein>
    <submittedName>
        <fullName evidence="3">Oxidoreductase</fullName>
    </submittedName>
</protein>
<dbReference type="Pfam" id="PF01408">
    <property type="entry name" value="GFO_IDH_MocA"/>
    <property type="match status" value="1"/>
</dbReference>
<evidence type="ECO:0000259" key="2">
    <source>
        <dbReference type="Pfam" id="PF02894"/>
    </source>
</evidence>
<evidence type="ECO:0000259" key="1">
    <source>
        <dbReference type="Pfam" id="PF01408"/>
    </source>
</evidence>
<dbReference type="InterPro" id="IPR036291">
    <property type="entry name" value="NAD(P)-bd_dom_sf"/>
</dbReference>
<feature type="domain" description="Gfo/Idh/MocA-like oxidoreductase N-terminal" evidence="1">
    <location>
        <begin position="26"/>
        <end position="117"/>
    </location>
</feature>
<dbReference type="InterPro" id="IPR004104">
    <property type="entry name" value="Gfo/Idh/MocA-like_OxRdtase_C"/>
</dbReference>
<reference evidence="3" key="1">
    <citation type="submission" date="2022-07" db="EMBL/GenBank/DDBJ databases">
        <title>Fungi with potential for degradation of polypropylene.</title>
        <authorList>
            <person name="Gostincar C."/>
        </authorList>
    </citation>
    <scope>NUCLEOTIDE SEQUENCE</scope>
    <source>
        <strain evidence="3">EXF-13308</strain>
    </source>
</reference>
<dbReference type="EMBL" id="JANBVO010000009">
    <property type="protein sequence ID" value="KAJ9149880.1"/>
    <property type="molecule type" value="Genomic_DNA"/>
</dbReference>
<dbReference type="AlphaFoldDB" id="A0AA38RSS3"/>
<sequence>MSASSKTRVILLGAQHPHFYIRGGILKSREDVEVVGFWEADTKLVDKVAAKLSVQKFESVEELLKVPFDAAFVHTLDPENPRVARLAAAAGAKALLLEKPGATHPREIYALVEDLKTYPDLIVEWGWEMHYAEVMDVVRSLVRKDTLGQITTSHWHGGTPSGGGMELWQRQPGTLGGFLYMDGAHTIEAIVDVFGLPGRVCASIRKLPKGEKHKIVSCWYDMERDELDPSTEFAVGEMPYEDIGSVILEYETHNVVADFTAWEPTDWCVDWGINIYGTNGTFHGVLNPPVAEVMLREGKDGYKKGKTQMTTELDKGVTNQLGYYKKQIDLFLRRTRTGEKTESAGVEVQVPLMKIMEAIYASSREGKFKGIQ</sequence>
<feature type="domain" description="Gfo/Idh/MocA-like oxidoreductase C-terminal" evidence="2">
    <location>
        <begin position="140"/>
        <end position="367"/>
    </location>
</feature>
<proteinExistence type="predicted"/>
<organism evidence="3 4">
    <name type="scientific">Pleurostoma richardsiae</name>
    <dbReference type="NCBI Taxonomy" id="41990"/>
    <lineage>
        <taxon>Eukaryota</taxon>
        <taxon>Fungi</taxon>
        <taxon>Dikarya</taxon>
        <taxon>Ascomycota</taxon>
        <taxon>Pezizomycotina</taxon>
        <taxon>Sordariomycetes</taxon>
        <taxon>Sordariomycetidae</taxon>
        <taxon>Calosphaeriales</taxon>
        <taxon>Pleurostomataceae</taxon>
        <taxon>Pleurostoma</taxon>
    </lineage>
</organism>